<comment type="subunit">
    <text evidence="9">Homodimer.</text>
</comment>
<dbReference type="SUPFAM" id="SSF53613">
    <property type="entry name" value="Ribokinase-like"/>
    <property type="match status" value="1"/>
</dbReference>
<gene>
    <name evidence="9 12" type="primary">rbsK</name>
    <name evidence="12" type="ORF">NKI36_20825</name>
</gene>
<keyword evidence="5 9" id="KW-0067">ATP-binding</keyword>
<protein>
    <recommendedName>
        <fullName evidence="9 10">Ribokinase</fullName>
        <shortName evidence="9">RK</shortName>
        <ecNumber evidence="9 10">2.7.1.15</ecNumber>
    </recommendedName>
</protein>
<feature type="binding site" evidence="9">
    <location>
        <position position="148"/>
    </location>
    <ligand>
        <name>substrate</name>
    </ligand>
</feature>
<dbReference type="GO" id="GO:0004747">
    <property type="term" value="F:ribokinase activity"/>
    <property type="evidence" value="ECO:0007669"/>
    <property type="project" value="UniProtKB-EC"/>
</dbReference>
<evidence type="ECO:0000256" key="4">
    <source>
        <dbReference type="ARBA" id="ARBA00022777"/>
    </source>
</evidence>
<evidence type="ECO:0000256" key="3">
    <source>
        <dbReference type="ARBA" id="ARBA00022741"/>
    </source>
</evidence>
<feature type="binding site" evidence="9">
    <location>
        <begin position="19"/>
        <end position="21"/>
    </location>
    <ligand>
        <name>substrate</name>
    </ligand>
</feature>
<comment type="subcellular location">
    <subcellularLocation>
        <location evidence="9">Cytoplasm</location>
    </subcellularLocation>
</comment>
<keyword evidence="9" id="KW-0963">Cytoplasm</keyword>
<feature type="binding site" evidence="9">
    <location>
        <position position="291"/>
    </location>
    <ligand>
        <name>K(+)</name>
        <dbReference type="ChEBI" id="CHEBI:29103"/>
    </ligand>
</feature>
<keyword evidence="1 9" id="KW-0808">Transferase</keyword>
<feature type="binding site" evidence="9">
    <location>
        <position position="300"/>
    </location>
    <ligand>
        <name>K(+)</name>
        <dbReference type="ChEBI" id="CHEBI:29103"/>
    </ligand>
</feature>
<evidence type="ECO:0000256" key="9">
    <source>
        <dbReference type="HAMAP-Rule" id="MF_01987"/>
    </source>
</evidence>
<feature type="binding site" evidence="9">
    <location>
        <position position="257"/>
    </location>
    <ligand>
        <name>K(+)</name>
        <dbReference type="ChEBI" id="CHEBI:29103"/>
    </ligand>
</feature>
<feature type="active site" description="Proton acceptor" evidence="9">
    <location>
        <position position="261"/>
    </location>
</feature>
<proteinExistence type="inferred from homology"/>
<dbReference type="PANTHER" id="PTHR10584">
    <property type="entry name" value="SUGAR KINASE"/>
    <property type="match status" value="1"/>
</dbReference>
<dbReference type="NCBIfam" id="TIGR02152">
    <property type="entry name" value="D_ribokin_bact"/>
    <property type="match status" value="1"/>
</dbReference>
<evidence type="ECO:0000313" key="13">
    <source>
        <dbReference type="Proteomes" id="UP001433071"/>
    </source>
</evidence>
<comment type="function">
    <text evidence="9">Catalyzes the phosphorylation of ribose at O-5 in a reaction requiring ATP and magnesium. The resulting D-ribose-5-phosphate can then be used either for sythesis of nucleotides, histidine, and tryptophan, or as a component of the pentose phosphate pathway.</text>
</comment>
<dbReference type="InterPro" id="IPR029056">
    <property type="entry name" value="Ribokinase-like"/>
</dbReference>
<feature type="binding site" evidence="9">
    <location>
        <begin position="260"/>
        <end position="261"/>
    </location>
    <ligand>
        <name>ATP</name>
        <dbReference type="ChEBI" id="CHEBI:30616"/>
    </ligand>
</feature>
<organism evidence="12 13">
    <name type="scientific">Mesorhizobium caraganae</name>
    <dbReference type="NCBI Taxonomy" id="483206"/>
    <lineage>
        <taxon>Bacteria</taxon>
        <taxon>Pseudomonadati</taxon>
        <taxon>Pseudomonadota</taxon>
        <taxon>Alphaproteobacteria</taxon>
        <taxon>Hyphomicrobiales</taxon>
        <taxon>Phyllobacteriaceae</taxon>
        <taxon>Mesorhizobium</taxon>
    </lineage>
</organism>
<keyword evidence="13" id="KW-1185">Reference proteome</keyword>
<evidence type="ECO:0000313" key="12">
    <source>
        <dbReference type="EMBL" id="MER9406479.1"/>
    </source>
</evidence>
<feature type="binding site" evidence="9">
    <location>
        <position position="192"/>
    </location>
    <ligand>
        <name>ATP</name>
        <dbReference type="ChEBI" id="CHEBI:30616"/>
    </ligand>
</feature>
<sequence length="314" mass="32048">MASGQSVVTKPVVILGVFVADTAYRADRQPRMGETILGNSFKLGPGGKGSNQAVAAGKLGADITFLTRLGVDAFADMAKATWKDAGVKSAVIDTPQSYTGAAYIFIEETTGNNAIIVSPGAAMLISPEDIEANAGLIGSAGVFVTQLEQPIDAALRALEIARGAGVITILNPAPAAKLPDRIYTLCDYVTPNETEAEELTGIKVASIDDARRAADSLLQKGVGSVIITLGEKGALLHTVDRSDHVPVVSAGPVVETTGAGDAFNGGLAAALAQGVEPLQAVRFACAVAGISVTRPGTAPSMPTLQEVEALLARG</sequence>
<feature type="binding site" evidence="9">
    <location>
        <position position="294"/>
    </location>
    <ligand>
        <name>K(+)</name>
        <dbReference type="ChEBI" id="CHEBI:29103"/>
    </ligand>
</feature>
<dbReference type="HAMAP" id="MF_01987">
    <property type="entry name" value="Ribokinase"/>
    <property type="match status" value="1"/>
</dbReference>
<evidence type="ECO:0000256" key="8">
    <source>
        <dbReference type="ARBA" id="ARBA00023277"/>
    </source>
</evidence>
<feature type="binding site" evidence="9">
    <location>
        <begin position="47"/>
        <end position="51"/>
    </location>
    <ligand>
        <name>substrate</name>
    </ligand>
</feature>
<evidence type="ECO:0000256" key="6">
    <source>
        <dbReference type="ARBA" id="ARBA00022842"/>
    </source>
</evidence>
<dbReference type="PRINTS" id="PR00990">
    <property type="entry name" value="RIBOKINASE"/>
</dbReference>
<keyword evidence="6 9" id="KW-0460">Magnesium</keyword>
<dbReference type="CDD" id="cd01174">
    <property type="entry name" value="ribokinase"/>
    <property type="match status" value="1"/>
</dbReference>
<evidence type="ECO:0000256" key="5">
    <source>
        <dbReference type="ARBA" id="ARBA00022840"/>
    </source>
</evidence>
<dbReference type="Proteomes" id="UP001433071">
    <property type="component" value="Unassembled WGS sequence"/>
</dbReference>
<comment type="cofactor">
    <cofactor evidence="9">
        <name>Mg(2+)</name>
        <dbReference type="ChEBI" id="CHEBI:18420"/>
    </cofactor>
    <text evidence="9">Requires a divalent cation, most likely magnesium in vivo, as an electrophilic catalyst to aid phosphoryl group transfer. It is the chelate of the metal and the nucleotide that is the actual substrate.</text>
</comment>
<evidence type="ECO:0000256" key="10">
    <source>
        <dbReference type="NCBIfam" id="TIGR02152"/>
    </source>
</evidence>
<comment type="caution">
    <text evidence="12">The sequence shown here is derived from an EMBL/GenBank/DDBJ whole genome shotgun (WGS) entry which is preliminary data.</text>
</comment>
<comment type="pathway">
    <text evidence="9">Carbohydrate metabolism; D-ribose degradation; D-ribose 5-phosphate from beta-D-ribopyranose: step 2/2.</text>
</comment>
<keyword evidence="8 9" id="KW-0119">Carbohydrate metabolism</keyword>
<dbReference type="EMBL" id="JAMYQB010000017">
    <property type="protein sequence ID" value="MER9406479.1"/>
    <property type="molecule type" value="Genomic_DNA"/>
</dbReference>
<evidence type="ECO:0000256" key="7">
    <source>
        <dbReference type="ARBA" id="ARBA00022958"/>
    </source>
</evidence>
<comment type="similarity">
    <text evidence="9">Belongs to the carbohydrate kinase PfkB family. Ribokinase subfamily.</text>
</comment>
<evidence type="ECO:0000256" key="1">
    <source>
        <dbReference type="ARBA" id="ARBA00022679"/>
    </source>
</evidence>
<keyword evidence="2 9" id="KW-0479">Metal-binding</keyword>
<evidence type="ECO:0000259" key="11">
    <source>
        <dbReference type="Pfam" id="PF00294"/>
    </source>
</evidence>
<dbReference type="InterPro" id="IPR011877">
    <property type="entry name" value="Ribokinase"/>
</dbReference>
<feature type="binding site" evidence="9">
    <location>
        <begin position="228"/>
        <end position="233"/>
    </location>
    <ligand>
        <name>ATP</name>
        <dbReference type="ChEBI" id="CHEBI:30616"/>
    </ligand>
</feature>
<keyword evidence="7 9" id="KW-0630">Potassium</keyword>
<dbReference type="RefSeq" id="WP_352559812.1">
    <property type="nucleotide sequence ID" value="NZ_JAMYQB010000017.1"/>
</dbReference>
<feature type="binding site" evidence="9">
    <location>
        <position position="296"/>
    </location>
    <ligand>
        <name>K(+)</name>
        <dbReference type="ChEBI" id="CHEBI:29103"/>
    </ligand>
</feature>
<comment type="activity regulation">
    <text evidence="9">Activated by a monovalent cation that binds near, but not in, the active site. The most likely occupant of the site in vivo is potassium. Ion binding induces a conformational change that may alter substrate affinity.</text>
</comment>
<dbReference type="PANTHER" id="PTHR10584:SF166">
    <property type="entry name" value="RIBOKINASE"/>
    <property type="match status" value="1"/>
</dbReference>
<feature type="binding site" evidence="9">
    <location>
        <position position="261"/>
    </location>
    <ligand>
        <name>substrate</name>
    </ligand>
</feature>
<keyword evidence="3 9" id="KW-0547">Nucleotide-binding</keyword>
<dbReference type="InterPro" id="IPR002139">
    <property type="entry name" value="Ribo/fructo_kinase"/>
</dbReference>
<keyword evidence="4 9" id="KW-0418">Kinase</keyword>
<feature type="domain" description="Carbohydrate kinase PfkB" evidence="11">
    <location>
        <begin position="17"/>
        <end position="303"/>
    </location>
</feature>
<dbReference type="Gene3D" id="3.40.1190.20">
    <property type="match status" value="1"/>
</dbReference>
<comment type="caution">
    <text evidence="9">Lacks conserved residue(s) required for the propagation of feature annotation.</text>
</comment>
<dbReference type="EC" id="2.7.1.15" evidence="9 10"/>
<comment type="catalytic activity">
    <reaction evidence="9">
        <text>D-ribose + ATP = D-ribose 5-phosphate + ADP + H(+)</text>
        <dbReference type="Rhea" id="RHEA:13697"/>
        <dbReference type="ChEBI" id="CHEBI:15378"/>
        <dbReference type="ChEBI" id="CHEBI:30616"/>
        <dbReference type="ChEBI" id="CHEBI:47013"/>
        <dbReference type="ChEBI" id="CHEBI:78346"/>
        <dbReference type="ChEBI" id="CHEBI:456216"/>
        <dbReference type="EC" id="2.7.1.15"/>
    </reaction>
</comment>
<name>A0ABV1Z3H5_9HYPH</name>
<dbReference type="InterPro" id="IPR011611">
    <property type="entry name" value="PfkB_dom"/>
</dbReference>
<accession>A0ABV1Z3H5</accession>
<reference evidence="12 13" key="1">
    <citation type="journal article" date="2024" name="Proc. Natl. Acad. Sci. U.S.A.">
        <title>The evolutionary genomics of adaptation to stress in wild rhizobium bacteria.</title>
        <authorList>
            <person name="Kehlet-Delgado H."/>
            <person name="Montoya A.P."/>
            <person name="Jensen K.T."/>
            <person name="Wendlandt C.E."/>
            <person name="Dexheimer C."/>
            <person name="Roberts M."/>
            <person name="Torres Martinez L."/>
            <person name="Friesen M.L."/>
            <person name="Griffitts J.S."/>
            <person name="Porter S.S."/>
        </authorList>
    </citation>
    <scope>NUCLEOTIDE SEQUENCE [LARGE SCALE GENOMIC DNA]</scope>
    <source>
        <strain evidence="12 13">M0641</strain>
    </source>
</reference>
<evidence type="ECO:0000256" key="2">
    <source>
        <dbReference type="ARBA" id="ARBA00022723"/>
    </source>
</evidence>
<dbReference type="Pfam" id="PF00294">
    <property type="entry name" value="PfkB"/>
    <property type="match status" value="1"/>
</dbReference>